<reference evidence="1 3" key="1">
    <citation type="submission" date="2019-07" db="EMBL/GenBank/DDBJ databases">
        <title>Whole genome shotgun sequence of Cellulomonas hominis NBRC 16055.</title>
        <authorList>
            <person name="Hosoyama A."/>
            <person name="Uohara A."/>
            <person name="Ohji S."/>
            <person name="Ichikawa N."/>
        </authorList>
    </citation>
    <scope>NUCLEOTIDE SEQUENCE [LARGE SCALE GENOMIC DNA]</scope>
    <source>
        <strain evidence="1 3">NBRC 16055</strain>
    </source>
</reference>
<evidence type="ECO:0000313" key="1">
    <source>
        <dbReference type="EMBL" id="GEL46602.1"/>
    </source>
</evidence>
<dbReference type="Proteomes" id="UP000564629">
    <property type="component" value="Unassembled WGS sequence"/>
</dbReference>
<reference evidence="2 4" key="2">
    <citation type="submission" date="2020-08" db="EMBL/GenBank/DDBJ databases">
        <title>Sequencing the genomes of 1000 actinobacteria strains.</title>
        <authorList>
            <person name="Klenk H.-P."/>
        </authorList>
    </citation>
    <scope>NUCLEOTIDE SEQUENCE [LARGE SCALE GENOMIC DNA]</scope>
    <source>
        <strain evidence="2 4">DSM 9581</strain>
    </source>
</reference>
<dbReference type="AlphaFoldDB" id="A0A511FBJ6"/>
<dbReference type="EMBL" id="BJVQ01000019">
    <property type="protein sequence ID" value="GEL46602.1"/>
    <property type="molecule type" value="Genomic_DNA"/>
</dbReference>
<evidence type="ECO:0000313" key="2">
    <source>
        <dbReference type="EMBL" id="MBB5474564.1"/>
    </source>
</evidence>
<evidence type="ECO:0000313" key="4">
    <source>
        <dbReference type="Proteomes" id="UP000564629"/>
    </source>
</evidence>
<dbReference type="InterPro" id="IPR036388">
    <property type="entry name" value="WH-like_DNA-bd_sf"/>
</dbReference>
<sequence>MRELTARQVAALFVVSQRAPVSAKDVAGSLLATQAAARSRLDGLCGRGLLDRQYTGLRVGERVGYVLTAEGARVLNSLDLSEDYEPGES</sequence>
<gene>
    <name evidence="1" type="ORF">CHO01_17180</name>
    <name evidence="2" type="ORF">HNR08_003300</name>
</gene>
<organism evidence="1 3">
    <name type="scientific">Cellulomonas hominis</name>
    <dbReference type="NCBI Taxonomy" id="156981"/>
    <lineage>
        <taxon>Bacteria</taxon>
        <taxon>Bacillati</taxon>
        <taxon>Actinomycetota</taxon>
        <taxon>Actinomycetes</taxon>
        <taxon>Micrococcales</taxon>
        <taxon>Cellulomonadaceae</taxon>
        <taxon>Cellulomonas</taxon>
    </lineage>
</organism>
<dbReference type="EMBL" id="JACHDN010000001">
    <property type="protein sequence ID" value="MBB5474564.1"/>
    <property type="molecule type" value="Genomic_DNA"/>
</dbReference>
<name>A0A511FBJ6_9CELL</name>
<proteinExistence type="predicted"/>
<keyword evidence="3" id="KW-1185">Reference proteome</keyword>
<dbReference type="SUPFAM" id="SSF46785">
    <property type="entry name" value="Winged helix' DNA-binding domain"/>
    <property type="match status" value="1"/>
</dbReference>
<comment type="caution">
    <text evidence="1">The sequence shown here is derived from an EMBL/GenBank/DDBJ whole genome shotgun (WGS) entry which is preliminary data.</text>
</comment>
<dbReference type="Proteomes" id="UP000321723">
    <property type="component" value="Unassembled WGS sequence"/>
</dbReference>
<accession>A0A511FBJ6</accession>
<evidence type="ECO:0000313" key="3">
    <source>
        <dbReference type="Proteomes" id="UP000321723"/>
    </source>
</evidence>
<protein>
    <submittedName>
        <fullName evidence="2">Putative ArsR family transcriptional regulator</fullName>
    </submittedName>
</protein>
<dbReference type="RefSeq" id="WP_146836569.1">
    <property type="nucleotide sequence ID" value="NZ_BJVQ01000019.1"/>
</dbReference>
<dbReference type="Gene3D" id="1.10.10.10">
    <property type="entry name" value="Winged helix-like DNA-binding domain superfamily/Winged helix DNA-binding domain"/>
    <property type="match status" value="1"/>
</dbReference>
<dbReference type="InterPro" id="IPR036390">
    <property type="entry name" value="WH_DNA-bd_sf"/>
</dbReference>